<keyword evidence="3" id="KW-0813">Transport</keyword>
<evidence type="ECO:0000256" key="4">
    <source>
        <dbReference type="ARBA" id="ARBA00022475"/>
    </source>
</evidence>
<dbReference type="GO" id="GO:0005886">
    <property type="term" value="C:plasma membrane"/>
    <property type="evidence" value="ECO:0007669"/>
    <property type="project" value="UniProtKB-SubCell"/>
</dbReference>
<dbReference type="InterPro" id="IPR006028">
    <property type="entry name" value="GABAA/Glycine_rcpt"/>
</dbReference>
<dbReference type="PRINTS" id="PR00253">
    <property type="entry name" value="GABAARECEPTR"/>
</dbReference>
<evidence type="ECO:0000313" key="16">
    <source>
        <dbReference type="EMBL" id="CDW35850.1"/>
    </source>
</evidence>
<evidence type="ECO:0000256" key="8">
    <source>
        <dbReference type="ARBA" id="ARBA00023065"/>
    </source>
</evidence>
<dbReference type="InterPro" id="IPR018000">
    <property type="entry name" value="Neurotransmitter_ion_chnl_CS"/>
</dbReference>
<evidence type="ECO:0000256" key="9">
    <source>
        <dbReference type="ARBA" id="ARBA00023136"/>
    </source>
</evidence>
<feature type="domain" description="Neurotransmitter-gated ion-channel ligand-binding" evidence="14">
    <location>
        <begin position="41"/>
        <end position="241"/>
    </location>
</feature>
<evidence type="ECO:0000256" key="1">
    <source>
        <dbReference type="ARBA" id="ARBA00004141"/>
    </source>
</evidence>
<dbReference type="SUPFAM" id="SSF63712">
    <property type="entry name" value="Nicotinic receptor ligand binding domain-like"/>
    <property type="match status" value="1"/>
</dbReference>
<dbReference type="PROSITE" id="PS00236">
    <property type="entry name" value="NEUROTR_ION_CHANNEL"/>
    <property type="match status" value="1"/>
</dbReference>
<dbReference type="InterPro" id="IPR036734">
    <property type="entry name" value="Neur_chan_lig-bd_sf"/>
</dbReference>
<feature type="transmembrane region" description="Helical" evidence="12">
    <location>
        <begin position="505"/>
        <end position="526"/>
    </location>
</feature>
<keyword evidence="16" id="KW-0675">Receptor</keyword>
<keyword evidence="6 13" id="KW-0732">Signal</keyword>
<dbReference type="Gene3D" id="2.70.170.10">
    <property type="entry name" value="Neurotransmitter-gated ion-channel ligand-binding domain"/>
    <property type="match status" value="1"/>
</dbReference>
<feature type="region of interest" description="Disordered" evidence="11">
    <location>
        <begin position="440"/>
        <end position="484"/>
    </location>
</feature>
<dbReference type="Pfam" id="PF02932">
    <property type="entry name" value="Neur_chan_memb"/>
    <property type="match status" value="1"/>
</dbReference>
<dbReference type="Gene3D" id="1.20.58.390">
    <property type="entry name" value="Neurotransmitter-gated ion-channel transmembrane domain"/>
    <property type="match status" value="1"/>
</dbReference>
<feature type="transmembrane region" description="Helical" evidence="12">
    <location>
        <begin position="276"/>
        <end position="296"/>
    </location>
</feature>
<keyword evidence="5 12" id="KW-0812">Transmembrane</keyword>
<reference evidence="16" key="1">
    <citation type="submission" date="2014-05" db="EMBL/GenBank/DDBJ databases">
        <authorList>
            <person name="Chronopoulou M."/>
        </authorList>
    </citation>
    <scope>NUCLEOTIDE SEQUENCE</scope>
    <source>
        <tissue evidence="16">Whole organism</tissue>
    </source>
</reference>
<keyword evidence="8" id="KW-0406">Ion transport</keyword>
<evidence type="ECO:0000256" key="7">
    <source>
        <dbReference type="ARBA" id="ARBA00022989"/>
    </source>
</evidence>
<evidence type="ECO:0000259" key="15">
    <source>
        <dbReference type="Pfam" id="PF02932"/>
    </source>
</evidence>
<dbReference type="EMBL" id="HACA01018489">
    <property type="protein sequence ID" value="CDW35850.1"/>
    <property type="molecule type" value="Transcribed_RNA"/>
</dbReference>
<dbReference type="GO" id="GO:0005230">
    <property type="term" value="F:extracellular ligand-gated monoatomic ion channel activity"/>
    <property type="evidence" value="ECO:0007669"/>
    <property type="project" value="InterPro"/>
</dbReference>
<accession>A0A0K2UCU9</accession>
<sequence>MLSLSTSLTLLLFFSPQLSKCVLPICDPENPDFSENPFCLPSNYNKDVVPPTEGPLNVHVDIWVFEVSKIDDISLSMTFELYFDLTWNESRFLIDESSSKWGEDGSIMGSTNYINGMWLPDVQILNLKQFQKRQIVTDVSGVILFKNRSVLYTVSTEAIISCPMKFSAYPLDHQECKFHVGSYIHDASQIYFTGTYGHDVANQRAQQYEINITALDLEDKMVKWANRDYSQTGFKIKLNRRRTPVLLQTYLPSGLFVVVSWISFIVPPEVVPGRMALLVTLFLVLVNIFNSVTANAPKSEGLTAVETWVVMCILHVFAVLAEYACILKIIQSERTQSTKRCIKLSKMKKRTIKESAGALENNKGNNRGHPHRTTYRIHHASSSGSVNLGSAPGNAPFLEQVFETPEVGKGLLFCNNNSGSSSVVTCRHITNNKFCHNSEGEDEGVGGGLNHSKRSSSFDDSMSKGGGGGGSGNSSSTDTSEPTGGGFLAVRSKVRHRYEKIDRMALYLFPFFFFIFNFCYWSYYLLFYEIFQELWK</sequence>
<dbReference type="InterPro" id="IPR036719">
    <property type="entry name" value="Neuro-gated_channel_TM_sf"/>
</dbReference>
<dbReference type="GO" id="GO:0005254">
    <property type="term" value="F:chloride channel activity"/>
    <property type="evidence" value="ECO:0007669"/>
    <property type="project" value="UniProtKB-ARBA"/>
</dbReference>
<organism evidence="16">
    <name type="scientific">Lepeophtheirus salmonis</name>
    <name type="common">Salmon louse</name>
    <name type="synonym">Caligus salmonis</name>
    <dbReference type="NCBI Taxonomy" id="72036"/>
    <lineage>
        <taxon>Eukaryota</taxon>
        <taxon>Metazoa</taxon>
        <taxon>Ecdysozoa</taxon>
        <taxon>Arthropoda</taxon>
        <taxon>Crustacea</taxon>
        <taxon>Multicrustacea</taxon>
        <taxon>Hexanauplia</taxon>
        <taxon>Copepoda</taxon>
        <taxon>Siphonostomatoida</taxon>
        <taxon>Caligidae</taxon>
        <taxon>Lepeophtheirus</taxon>
    </lineage>
</organism>
<name>A0A0K2UCU9_LEPSM</name>
<feature type="domain" description="Neurotransmitter-gated ion-channel transmembrane" evidence="15">
    <location>
        <begin position="249"/>
        <end position="521"/>
    </location>
</feature>
<evidence type="ECO:0000256" key="5">
    <source>
        <dbReference type="ARBA" id="ARBA00022692"/>
    </source>
</evidence>
<dbReference type="InterPro" id="IPR006202">
    <property type="entry name" value="Neur_chan_lig-bd"/>
</dbReference>
<evidence type="ECO:0000256" key="11">
    <source>
        <dbReference type="SAM" id="MobiDB-lite"/>
    </source>
</evidence>
<feature type="transmembrane region" description="Helical" evidence="12">
    <location>
        <begin position="245"/>
        <end position="264"/>
    </location>
</feature>
<dbReference type="InterPro" id="IPR006029">
    <property type="entry name" value="Neurotrans-gated_channel_TM"/>
</dbReference>
<comment type="subcellular location">
    <subcellularLocation>
        <location evidence="2">Cell membrane</location>
    </subcellularLocation>
    <subcellularLocation>
        <location evidence="1">Membrane</location>
        <topology evidence="1">Multi-pass membrane protein</topology>
    </subcellularLocation>
</comment>
<evidence type="ECO:0000256" key="3">
    <source>
        <dbReference type="ARBA" id="ARBA00022448"/>
    </source>
</evidence>
<dbReference type="AlphaFoldDB" id="A0A0K2UCU9"/>
<evidence type="ECO:0000256" key="13">
    <source>
        <dbReference type="SAM" id="SignalP"/>
    </source>
</evidence>
<dbReference type="PANTHER" id="PTHR18945">
    <property type="entry name" value="NEUROTRANSMITTER GATED ION CHANNEL"/>
    <property type="match status" value="1"/>
</dbReference>
<dbReference type="OrthoDB" id="407674at2759"/>
<dbReference type="InterPro" id="IPR038050">
    <property type="entry name" value="Neuro_actylchol_rec"/>
</dbReference>
<dbReference type="Pfam" id="PF02931">
    <property type="entry name" value="Neur_chan_LBD"/>
    <property type="match status" value="1"/>
</dbReference>
<feature type="transmembrane region" description="Helical" evidence="12">
    <location>
        <begin position="308"/>
        <end position="330"/>
    </location>
</feature>
<protein>
    <submittedName>
        <fullName evidence="16">Glycine receptor subunit alpha1like [Bombyx mori]</fullName>
    </submittedName>
</protein>
<dbReference type="GO" id="GO:0099095">
    <property type="term" value="F:ligand-gated monoatomic anion channel activity"/>
    <property type="evidence" value="ECO:0007669"/>
    <property type="project" value="UniProtKB-ARBA"/>
</dbReference>
<dbReference type="InterPro" id="IPR006201">
    <property type="entry name" value="Neur_channel"/>
</dbReference>
<feature type="chain" id="PRO_5005488572" evidence="13">
    <location>
        <begin position="20"/>
        <end position="536"/>
    </location>
</feature>
<dbReference type="SUPFAM" id="SSF90112">
    <property type="entry name" value="Neurotransmitter-gated ion-channel transmembrane pore"/>
    <property type="match status" value="1"/>
</dbReference>
<evidence type="ECO:0000259" key="14">
    <source>
        <dbReference type="Pfam" id="PF02931"/>
    </source>
</evidence>
<evidence type="ECO:0000256" key="12">
    <source>
        <dbReference type="SAM" id="Phobius"/>
    </source>
</evidence>
<keyword evidence="7 12" id="KW-1133">Transmembrane helix</keyword>
<evidence type="ECO:0000256" key="2">
    <source>
        <dbReference type="ARBA" id="ARBA00004236"/>
    </source>
</evidence>
<dbReference type="KEGG" id="lsm:121120772"/>
<keyword evidence="10" id="KW-0407">Ion channel</keyword>
<evidence type="ECO:0000256" key="10">
    <source>
        <dbReference type="ARBA" id="ARBA00023303"/>
    </source>
</evidence>
<dbReference type="GO" id="GO:0004888">
    <property type="term" value="F:transmembrane signaling receptor activity"/>
    <property type="evidence" value="ECO:0007669"/>
    <property type="project" value="InterPro"/>
</dbReference>
<feature type="signal peptide" evidence="13">
    <location>
        <begin position="1"/>
        <end position="19"/>
    </location>
</feature>
<evidence type="ECO:0000256" key="6">
    <source>
        <dbReference type="ARBA" id="ARBA00022729"/>
    </source>
</evidence>
<dbReference type="RefSeq" id="XP_040571565.1">
    <property type="nucleotide sequence ID" value="XM_040715631.2"/>
</dbReference>
<keyword evidence="9 12" id="KW-0472">Membrane</keyword>
<proteinExistence type="predicted"/>
<keyword evidence="4" id="KW-1003">Cell membrane</keyword>
<dbReference type="GeneID" id="121120772"/>